<evidence type="ECO:0000256" key="1">
    <source>
        <dbReference type="SAM" id="Phobius"/>
    </source>
</evidence>
<dbReference type="AlphaFoldDB" id="K9YH51"/>
<dbReference type="KEGG" id="csn:Cyast_0306"/>
<name>K9YH51_CYASC</name>
<evidence type="ECO:0000313" key="3">
    <source>
        <dbReference type="Proteomes" id="UP000010483"/>
    </source>
</evidence>
<sequence>MTTVTENDLKEIKELIIQLSDRTNNQYTQLNQKINDLTLDVAVMKESLLGVNKRFDDVNKRLDDWKPQITKAIDKTDNVSEKMSVLSEKVGELKNWRQVAIIVITGLITTLFWLLRDGRF</sequence>
<dbReference type="Proteomes" id="UP000010483">
    <property type="component" value="Chromosome"/>
</dbReference>
<dbReference type="Gene3D" id="1.20.5.340">
    <property type="match status" value="1"/>
</dbReference>
<dbReference type="BioCyc" id="CSTA292563:G1353-309-MONOMER"/>
<accession>K9YH51</accession>
<feature type="transmembrane region" description="Helical" evidence="1">
    <location>
        <begin position="96"/>
        <end position="115"/>
    </location>
</feature>
<gene>
    <name evidence="2" type="ordered locus">Cyast_0306</name>
</gene>
<organism evidence="2 3">
    <name type="scientific">Cyanobacterium stanieri (strain ATCC 29140 / PCC 7202)</name>
    <dbReference type="NCBI Taxonomy" id="292563"/>
    <lineage>
        <taxon>Bacteria</taxon>
        <taxon>Bacillati</taxon>
        <taxon>Cyanobacteriota</taxon>
        <taxon>Cyanophyceae</taxon>
        <taxon>Oscillatoriophycideae</taxon>
        <taxon>Chroococcales</taxon>
        <taxon>Geminocystaceae</taxon>
        <taxon>Cyanobacterium</taxon>
    </lineage>
</organism>
<protein>
    <submittedName>
        <fullName evidence="2">Uncharacterized protein</fullName>
    </submittedName>
</protein>
<dbReference type="HOGENOM" id="CLU_130865_0_0_3"/>
<dbReference type="EMBL" id="CP003940">
    <property type="protein sequence ID" value="AFZ46286.1"/>
    <property type="molecule type" value="Genomic_DNA"/>
</dbReference>
<keyword evidence="3" id="KW-1185">Reference proteome</keyword>
<keyword evidence="1" id="KW-0472">Membrane</keyword>
<dbReference type="PATRIC" id="fig|292563.3.peg.318"/>
<proteinExistence type="predicted"/>
<keyword evidence="1" id="KW-1133">Transmembrane helix</keyword>
<keyword evidence="1" id="KW-0812">Transmembrane</keyword>
<dbReference type="SUPFAM" id="SSF58042">
    <property type="entry name" value="Outer membrane lipoprotein"/>
    <property type="match status" value="1"/>
</dbReference>
<evidence type="ECO:0000313" key="2">
    <source>
        <dbReference type="EMBL" id="AFZ46286.1"/>
    </source>
</evidence>
<reference evidence="3" key="1">
    <citation type="journal article" date="2013" name="Proc. Natl. Acad. Sci. U.S.A.">
        <title>Improving the coverage of the cyanobacterial phylum using diversity-driven genome sequencing.</title>
        <authorList>
            <person name="Shih P.M."/>
            <person name="Wu D."/>
            <person name="Latifi A."/>
            <person name="Axen S.D."/>
            <person name="Fewer D.P."/>
            <person name="Talla E."/>
            <person name="Calteau A."/>
            <person name="Cai F."/>
            <person name="Tandeau de Marsac N."/>
            <person name="Rippka R."/>
            <person name="Herdman M."/>
            <person name="Sivonen K."/>
            <person name="Coursin T."/>
            <person name="Laurent T."/>
            <person name="Goodwin L."/>
            <person name="Nolan M."/>
            <person name="Davenport K.W."/>
            <person name="Han C.S."/>
            <person name="Rubin E.M."/>
            <person name="Eisen J.A."/>
            <person name="Woyke T."/>
            <person name="Gugger M."/>
            <person name="Kerfeld C.A."/>
        </authorList>
    </citation>
    <scope>NUCLEOTIDE SEQUENCE [LARGE SCALE GENOMIC DNA]</scope>
    <source>
        <strain evidence="3">ATCC 29140 / PCC 7202</strain>
    </source>
</reference>